<organism evidence="1 2">
    <name type="scientific">Ligilactobacillus apodemi DSM 16634 = JCM 16172</name>
    <dbReference type="NCBI Taxonomy" id="1423724"/>
    <lineage>
        <taxon>Bacteria</taxon>
        <taxon>Bacillati</taxon>
        <taxon>Bacillota</taxon>
        <taxon>Bacilli</taxon>
        <taxon>Lactobacillales</taxon>
        <taxon>Lactobacillaceae</taxon>
        <taxon>Ligilactobacillus</taxon>
    </lineage>
</organism>
<dbReference type="EMBL" id="AZFT01000053">
    <property type="protein sequence ID" value="KRL84071.1"/>
    <property type="molecule type" value="Genomic_DNA"/>
</dbReference>
<dbReference type="Proteomes" id="UP000051324">
    <property type="component" value="Unassembled WGS sequence"/>
</dbReference>
<evidence type="ECO:0000313" key="1">
    <source>
        <dbReference type="EMBL" id="KRL84071.1"/>
    </source>
</evidence>
<gene>
    <name evidence="1" type="ORF">FC32_GL001347</name>
</gene>
<reference evidence="1 2" key="1">
    <citation type="journal article" date="2015" name="Genome Announc.">
        <title>Expanding the biotechnology potential of lactobacilli through comparative genomics of 213 strains and associated genera.</title>
        <authorList>
            <person name="Sun Z."/>
            <person name="Harris H.M."/>
            <person name="McCann A."/>
            <person name="Guo C."/>
            <person name="Argimon S."/>
            <person name="Zhang W."/>
            <person name="Yang X."/>
            <person name="Jeffery I.B."/>
            <person name="Cooney J.C."/>
            <person name="Kagawa T.F."/>
            <person name="Liu W."/>
            <person name="Song Y."/>
            <person name="Salvetti E."/>
            <person name="Wrobel A."/>
            <person name="Rasinkangas P."/>
            <person name="Parkhill J."/>
            <person name="Rea M.C."/>
            <person name="O'Sullivan O."/>
            <person name="Ritari J."/>
            <person name="Douillard F.P."/>
            <person name="Paul Ross R."/>
            <person name="Yang R."/>
            <person name="Briner A.E."/>
            <person name="Felis G.E."/>
            <person name="de Vos W.M."/>
            <person name="Barrangou R."/>
            <person name="Klaenhammer T.R."/>
            <person name="Caufield P.W."/>
            <person name="Cui Y."/>
            <person name="Zhang H."/>
            <person name="O'Toole P.W."/>
        </authorList>
    </citation>
    <scope>NUCLEOTIDE SEQUENCE [LARGE SCALE GENOMIC DNA]</scope>
    <source>
        <strain evidence="1 2">DSM 16634</strain>
    </source>
</reference>
<dbReference type="OrthoDB" id="2248799at2"/>
<evidence type="ECO:0000313" key="2">
    <source>
        <dbReference type="Proteomes" id="UP000051324"/>
    </source>
</evidence>
<keyword evidence="2" id="KW-1185">Reference proteome</keyword>
<accession>A0A0R1TRN1</accession>
<dbReference type="eggNOG" id="ENOG5033W0S">
    <property type="taxonomic scope" value="Bacteria"/>
</dbReference>
<comment type="caution">
    <text evidence="1">The sequence shown here is derived from an EMBL/GenBank/DDBJ whole genome shotgun (WGS) entry which is preliminary data.</text>
</comment>
<dbReference type="PATRIC" id="fig|1423724.4.peg.1408"/>
<dbReference type="RefSeq" id="WP_025088083.1">
    <property type="nucleotide sequence ID" value="NZ_AZFT01000053.1"/>
</dbReference>
<protein>
    <submittedName>
        <fullName evidence="1">Uncharacterized protein</fullName>
    </submittedName>
</protein>
<name>A0A0R1TRN1_9LACO</name>
<proteinExistence type="predicted"/>
<dbReference type="STRING" id="1423724.FC32_GL001347"/>
<sequence>MSKKNKKYQKPTETFEPKAKEKLSAYAGSLSTTGRLISYNDQLKESLSRGIQFTQVLDELINTDDKNVLIESVKTLTDYKLDTAYLVFPQQYSRADYYLIFLNRLLQLHKNEQVILQSSDHKNELYHEFPGINMEGYFTFHIDEHMPEGAYYVDKNTGLRLFYINFKRQLIRFNGSALTKLLVVKYEEKFDYKTVKHFEQYLVAIGKYFKEDYGFDVDFNLLDASNNASYQIVSDTEPRDALDKLFIISAQAGYMLVAGRDNRAVLKLRNDVVIAIFEQDFVEELGDSRWVIKVHDDDHQVSWFDVLYKYEFVRDWYLENLSSLAIKSDERFFKGYN</sequence>
<dbReference type="AlphaFoldDB" id="A0A0R1TRN1"/>